<dbReference type="EMBL" id="WTYV01000014">
    <property type="protein sequence ID" value="MXO73559.1"/>
    <property type="molecule type" value="Genomic_DNA"/>
</dbReference>
<dbReference type="AlphaFoldDB" id="A0A844Z187"/>
<name>A0A844Z187_9SPHN</name>
<proteinExistence type="predicted"/>
<dbReference type="Pfam" id="PF15943">
    <property type="entry name" value="YdaS_toxin"/>
    <property type="match status" value="1"/>
</dbReference>
<dbReference type="GO" id="GO:0003677">
    <property type="term" value="F:DNA binding"/>
    <property type="evidence" value="ECO:0007669"/>
    <property type="project" value="InterPro"/>
</dbReference>
<sequence>MTRFEALQRSLKAFSSQQAMANELGVTQPTVWRWLNQSKQVPAEYVLRVEAATGVSRHDLRPDIYPREEMTDHHVGDRFCGIDRQIAARQQMAAGATSASKAA</sequence>
<dbReference type="Proteomes" id="UP000466966">
    <property type="component" value="Unassembled WGS sequence"/>
</dbReference>
<organism evidence="2 3">
    <name type="scientific">Alteraurantiacibacter buctensis</name>
    <dbReference type="NCBI Taxonomy" id="1503981"/>
    <lineage>
        <taxon>Bacteria</taxon>
        <taxon>Pseudomonadati</taxon>
        <taxon>Pseudomonadota</taxon>
        <taxon>Alphaproteobacteria</taxon>
        <taxon>Sphingomonadales</taxon>
        <taxon>Erythrobacteraceae</taxon>
        <taxon>Alteraurantiacibacter</taxon>
    </lineage>
</organism>
<evidence type="ECO:0000313" key="3">
    <source>
        <dbReference type="Proteomes" id="UP000466966"/>
    </source>
</evidence>
<dbReference type="InterPro" id="IPR031856">
    <property type="entry name" value="YdaS_toxin-like"/>
</dbReference>
<dbReference type="CDD" id="cd00093">
    <property type="entry name" value="HTH_XRE"/>
    <property type="match status" value="1"/>
</dbReference>
<evidence type="ECO:0000259" key="1">
    <source>
        <dbReference type="PROSITE" id="PS50943"/>
    </source>
</evidence>
<dbReference type="InterPro" id="IPR010982">
    <property type="entry name" value="Lambda_DNA-bd_dom_sf"/>
</dbReference>
<protein>
    <recommendedName>
        <fullName evidence="1">HTH cro/C1-type domain-containing protein</fullName>
    </recommendedName>
</protein>
<reference evidence="2 3" key="1">
    <citation type="submission" date="2019-12" db="EMBL/GenBank/DDBJ databases">
        <title>Genomic-based taxomic classification of the family Erythrobacteraceae.</title>
        <authorList>
            <person name="Xu L."/>
        </authorList>
    </citation>
    <scope>NUCLEOTIDE SEQUENCE [LARGE SCALE GENOMIC DNA]</scope>
    <source>
        <strain evidence="2 3">M0322</strain>
    </source>
</reference>
<dbReference type="PROSITE" id="PS50943">
    <property type="entry name" value="HTH_CROC1"/>
    <property type="match status" value="1"/>
</dbReference>
<gene>
    <name evidence="2" type="ORF">GRI99_18255</name>
</gene>
<dbReference type="SUPFAM" id="SSF47413">
    <property type="entry name" value="lambda repressor-like DNA-binding domains"/>
    <property type="match status" value="1"/>
</dbReference>
<evidence type="ECO:0000313" key="2">
    <source>
        <dbReference type="EMBL" id="MXO73559.1"/>
    </source>
</evidence>
<feature type="domain" description="HTH cro/C1-type" evidence="1">
    <location>
        <begin position="16"/>
        <end position="60"/>
    </location>
</feature>
<accession>A0A844Z187</accession>
<keyword evidence="3" id="KW-1185">Reference proteome</keyword>
<dbReference type="Gene3D" id="1.10.260.40">
    <property type="entry name" value="lambda repressor-like DNA-binding domains"/>
    <property type="match status" value="1"/>
</dbReference>
<dbReference type="InterPro" id="IPR001387">
    <property type="entry name" value="Cro/C1-type_HTH"/>
</dbReference>
<comment type="caution">
    <text evidence="2">The sequence shown here is derived from an EMBL/GenBank/DDBJ whole genome shotgun (WGS) entry which is preliminary data.</text>
</comment>
<dbReference type="OrthoDB" id="8526323at2"/>